<dbReference type="EMBL" id="QXGD01000198">
    <property type="protein sequence ID" value="KAE9248238.1"/>
    <property type="molecule type" value="Genomic_DNA"/>
</dbReference>
<evidence type="ECO:0000313" key="2">
    <source>
        <dbReference type="EMBL" id="KAE9130137.1"/>
    </source>
</evidence>
<keyword evidence="6" id="KW-1185">Reference proteome</keyword>
<evidence type="ECO:0000313" key="9">
    <source>
        <dbReference type="Proteomes" id="UP000441208"/>
    </source>
</evidence>
<comment type="caution">
    <text evidence="5">The sequence shown here is derived from an EMBL/GenBank/DDBJ whole genome shotgun (WGS) entry which is preliminary data.</text>
</comment>
<dbReference type="EMBL" id="QXGB01000173">
    <property type="protein sequence ID" value="KAE9226466.1"/>
    <property type="molecule type" value="Genomic_DNA"/>
</dbReference>
<sequence>MSMSIAQGIRQSPCILLVLLSGSMDNFACASFFNTFNNTQNSLPAKYPSISATSSMDSTDFTNDAG</sequence>
<evidence type="ECO:0000313" key="5">
    <source>
        <dbReference type="EMBL" id="KAE9310173.1"/>
    </source>
</evidence>
<dbReference type="Proteomes" id="UP000441208">
    <property type="component" value="Unassembled WGS sequence"/>
</dbReference>
<evidence type="ECO:0000313" key="6">
    <source>
        <dbReference type="Proteomes" id="UP000433483"/>
    </source>
</evidence>
<evidence type="ECO:0008006" key="10">
    <source>
        <dbReference type="Google" id="ProtNLM"/>
    </source>
</evidence>
<evidence type="ECO:0000313" key="8">
    <source>
        <dbReference type="Proteomes" id="UP000440367"/>
    </source>
</evidence>
<dbReference type="Proteomes" id="UP000440367">
    <property type="component" value="Unassembled WGS sequence"/>
</dbReference>
<accession>A0A6A4DKT5</accession>
<feature type="signal peptide" evidence="1">
    <location>
        <begin position="1"/>
        <end position="30"/>
    </location>
</feature>
<dbReference type="AlphaFoldDB" id="A0A6A4DKT5"/>
<evidence type="ECO:0000313" key="7">
    <source>
        <dbReference type="Proteomes" id="UP000437068"/>
    </source>
</evidence>
<feature type="chain" id="PRO_5036167411" description="Secreted protein" evidence="1">
    <location>
        <begin position="31"/>
        <end position="66"/>
    </location>
</feature>
<name>A0A6A4DKT5_9STRA</name>
<dbReference type="EMBL" id="QXGE01000518">
    <property type="protein sequence ID" value="KAE9310173.1"/>
    <property type="molecule type" value="Genomic_DNA"/>
</dbReference>
<evidence type="ECO:0000256" key="1">
    <source>
        <dbReference type="SAM" id="SignalP"/>
    </source>
</evidence>
<evidence type="ECO:0000313" key="3">
    <source>
        <dbReference type="EMBL" id="KAE9226466.1"/>
    </source>
</evidence>
<dbReference type="EMBL" id="QXFZ01000149">
    <property type="protein sequence ID" value="KAE9130137.1"/>
    <property type="molecule type" value="Genomic_DNA"/>
</dbReference>
<reference evidence="6 7" key="1">
    <citation type="submission" date="2018-08" db="EMBL/GenBank/DDBJ databases">
        <title>Genomic investigation of the strawberry pathogen Phytophthora fragariae indicates pathogenicity is determined by transcriptional variation in three key races.</title>
        <authorList>
            <person name="Adams T.M."/>
            <person name="Armitage A.D."/>
            <person name="Sobczyk M.K."/>
            <person name="Bates H.J."/>
            <person name="Dunwell J.M."/>
            <person name="Nellist C.F."/>
            <person name="Harrison R.J."/>
        </authorList>
    </citation>
    <scope>NUCLEOTIDE SEQUENCE [LARGE SCALE GENOMIC DNA]</scope>
    <source>
        <strain evidence="5 7">A4</strain>
        <strain evidence="4 8">BC-1</strain>
        <strain evidence="3 6">NOV-27</strain>
        <strain evidence="2 9">NOV-71</strain>
    </source>
</reference>
<protein>
    <recommendedName>
        <fullName evidence="10">Secreted protein</fullName>
    </recommendedName>
</protein>
<dbReference type="Proteomes" id="UP000437068">
    <property type="component" value="Unassembled WGS sequence"/>
</dbReference>
<proteinExistence type="predicted"/>
<gene>
    <name evidence="5" type="ORF">PF001_g10326</name>
    <name evidence="4" type="ORF">PF002_g5882</name>
    <name evidence="3" type="ORF">PF005_g5102</name>
    <name evidence="2" type="ORF">PF007_g4631</name>
</gene>
<organism evidence="5 7">
    <name type="scientific">Phytophthora fragariae</name>
    <dbReference type="NCBI Taxonomy" id="53985"/>
    <lineage>
        <taxon>Eukaryota</taxon>
        <taxon>Sar</taxon>
        <taxon>Stramenopiles</taxon>
        <taxon>Oomycota</taxon>
        <taxon>Peronosporomycetes</taxon>
        <taxon>Peronosporales</taxon>
        <taxon>Peronosporaceae</taxon>
        <taxon>Phytophthora</taxon>
    </lineage>
</organism>
<evidence type="ECO:0000313" key="4">
    <source>
        <dbReference type="EMBL" id="KAE9248238.1"/>
    </source>
</evidence>
<dbReference type="Proteomes" id="UP000433483">
    <property type="component" value="Unassembled WGS sequence"/>
</dbReference>
<keyword evidence="1" id="KW-0732">Signal</keyword>